<sequence length="171" mass="18661">MSACTVSVRLSALRDECVAWLEEKTKKPMSLLALYQFTVIIYYVCTGVMPLAGWLAVIGYLVLLVAAPVALIISLDIRGLLLVVKCLASIAINSLLILLCGCINLNYDAQTDMKTKWHHAFSPSHDVHRVDDRSLLGSYKPPVYQAAPADGDTSVPQPLEEPESDDSAVMV</sequence>
<organism evidence="3 4">
    <name type="scientific">Vitrella brassicaformis (strain CCMP3155)</name>
    <dbReference type="NCBI Taxonomy" id="1169540"/>
    <lineage>
        <taxon>Eukaryota</taxon>
        <taxon>Sar</taxon>
        <taxon>Alveolata</taxon>
        <taxon>Colpodellida</taxon>
        <taxon>Vitrellaceae</taxon>
        <taxon>Vitrella</taxon>
    </lineage>
</organism>
<evidence type="ECO:0000256" key="1">
    <source>
        <dbReference type="SAM" id="MobiDB-lite"/>
    </source>
</evidence>
<proteinExistence type="predicted"/>
<evidence type="ECO:0000313" key="4">
    <source>
        <dbReference type="Proteomes" id="UP000041254"/>
    </source>
</evidence>
<gene>
    <name evidence="3" type="ORF">Vbra_12640</name>
</gene>
<dbReference type="Proteomes" id="UP000041254">
    <property type="component" value="Unassembled WGS sequence"/>
</dbReference>
<name>A0A0G4EQ82_VITBC</name>
<feature type="compositionally biased region" description="Acidic residues" evidence="1">
    <location>
        <begin position="160"/>
        <end position="171"/>
    </location>
</feature>
<evidence type="ECO:0000256" key="2">
    <source>
        <dbReference type="SAM" id="Phobius"/>
    </source>
</evidence>
<keyword evidence="2" id="KW-1133">Transmembrane helix</keyword>
<dbReference type="VEuPathDB" id="CryptoDB:Vbra_12640"/>
<accession>A0A0G4EQ82</accession>
<evidence type="ECO:0000313" key="3">
    <source>
        <dbReference type="EMBL" id="CEL99572.1"/>
    </source>
</evidence>
<reference evidence="3 4" key="1">
    <citation type="submission" date="2014-11" db="EMBL/GenBank/DDBJ databases">
        <authorList>
            <person name="Zhu J."/>
            <person name="Qi W."/>
            <person name="Song R."/>
        </authorList>
    </citation>
    <scope>NUCLEOTIDE SEQUENCE [LARGE SCALE GENOMIC DNA]</scope>
</reference>
<dbReference type="EMBL" id="CDMY01000283">
    <property type="protein sequence ID" value="CEL99572.1"/>
    <property type="molecule type" value="Genomic_DNA"/>
</dbReference>
<protein>
    <submittedName>
        <fullName evidence="3">Uncharacterized protein</fullName>
    </submittedName>
</protein>
<keyword evidence="2" id="KW-0472">Membrane</keyword>
<feature type="transmembrane region" description="Helical" evidence="2">
    <location>
        <begin position="52"/>
        <end position="73"/>
    </location>
</feature>
<dbReference type="InParanoid" id="A0A0G4EQ82"/>
<feature type="region of interest" description="Disordered" evidence="1">
    <location>
        <begin position="138"/>
        <end position="171"/>
    </location>
</feature>
<dbReference type="AlphaFoldDB" id="A0A0G4EQ82"/>
<keyword evidence="2" id="KW-0812">Transmembrane</keyword>
<feature type="transmembrane region" description="Helical" evidence="2">
    <location>
        <begin position="79"/>
        <end position="107"/>
    </location>
</feature>
<keyword evidence="4" id="KW-1185">Reference proteome</keyword>